<dbReference type="CDD" id="cd00090">
    <property type="entry name" value="HTH_ARSR"/>
    <property type="match status" value="1"/>
</dbReference>
<keyword evidence="1" id="KW-0805">Transcription regulation</keyword>
<dbReference type="PROSITE" id="PS00846">
    <property type="entry name" value="HTH_ARSR_1"/>
    <property type="match status" value="1"/>
</dbReference>
<dbReference type="InterPro" id="IPR036388">
    <property type="entry name" value="WH-like_DNA-bd_sf"/>
</dbReference>
<dbReference type="InterPro" id="IPR018334">
    <property type="entry name" value="ArsR_HTH"/>
</dbReference>
<evidence type="ECO:0000313" key="7">
    <source>
        <dbReference type="Proteomes" id="UP000295008"/>
    </source>
</evidence>
<organism evidence="6 7">
    <name type="scientific">Hydrogenispora ethanolica</name>
    <dbReference type="NCBI Taxonomy" id="1082276"/>
    <lineage>
        <taxon>Bacteria</taxon>
        <taxon>Bacillati</taxon>
        <taxon>Bacillota</taxon>
        <taxon>Hydrogenispora</taxon>
    </lineage>
</organism>
<dbReference type="InterPro" id="IPR011991">
    <property type="entry name" value="ArsR-like_HTH"/>
</dbReference>
<evidence type="ECO:0000256" key="3">
    <source>
        <dbReference type="ARBA" id="ARBA00023163"/>
    </source>
</evidence>
<dbReference type="InterPro" id="IPR001845">
    <property type="entry name" value="HTH_ArsR_DNA-bd_dom"/>
</dbReference>
<dbReference type="SMART" id="SM00418">
    <property type="entry name" value="HTH_ARSR"/>
    <property type="match status" value="1"/>
</dbReference>
<accession>A0A4R1SBR7</accession>
<keyword evidence="3" id="KW-0804">Transcription</keyword>
<evidence type="ECO:0000256" key="2">
    <source>
        <dbReference type="ARBA" id="ARBA00023125"/>
    </source>
</evidence>
<gene>
    <name evidence="6" type="ORF">EDC14_1001223</name>
</gene>
<dbReference type="InterPro" id="IPR036390">
    <property type="entry name" value="WH_DNA-bd_sf"/>
</dbReference>
<dbReference type="Pfam" id="PF01022">
    <property type="entry name" value="HTH_5"/>
    <property type="match status" value="1"/>
</dbReference>
<dbReference type="AlphaFoldDB" id="A0A4R1SBR7"/>
<dbReference type="Gene3D" id="1.10.10.10">
    <property type="entry name" value="Winged helix-like DNA-binding domain superfamily/Winged helix DNA-binding domain"/>
    <property type="match status" value="1"/>
</dbReference>
<dbReference type="PROSITE" id="PS50987">
    <property type="entry name" value="HTH_ARSR_2"/>
    <property type="match status" value="1"/>
</dbReference>
<dbReference type="PRINTS" id="PR00778">
    <property type="entry name" value="HTHARSR"/>
</dbReference>
<sequence>MSEPNEELNQCCNVIHLDIVNRIKEKTPPEESLYDLAELFKVFGDSTRIKILWALAEMELCVCDIAFLLNMTQSAISHQLRILKQARLVNYRKDGKNVYYSLDDEHVKQIFNLGLIHINEP</sequence>
<dbReference type="InterPro" id="IPR051011">
    <property type="entry name" value="Metal_resp_trans_reg"/>
</dbReference>
<dbReference type="NCBIfam" id="NF033788">
    <property type="entry name" value="HTH_metalloreg"/>
    <property type="match status" value="1"/>
</dbReference>
<dbReference type="PANTHER" id="PTHR43132">
    <property type="entry name" value="ARSENICAL RESISTANCE OPERON REPRESSOR ARSR-RELATED"/>
    <property type="match status" value="1"/>
</dbReference>
<dbReference type="GO" id="GO:0003700">
    <property type="term" value="F:DNA-binding transcription factor activity"/>
    <property type="evidence" value="ECO:0007669"/>
    <property type="project" value="InterPro"/>
</dbReference>
<keyword evidence="4" id="KW-0105">Cadmium resistance</keyword>
<protein>
    <submittedName>
        <fullName evidence="6">ArsR family transcriptional regulator</fullName>
    </submittedName>
</protein>
<evidence type="ECO:0000259" key="5">
    <source>
        <dbReference type="PROSITE" id="PS50987"/>
    </source>
</evidence>
<keyword evidence="7" id="KW-1185">Reference proteome</keyword>
<dbReference type="EMBL" id="SLUN01000001">
    <property type="protein sequence ID" value="TCL76938.1"/>
    <property type="molecule type" value="Genomic_DNA"/>
</dbReference>
<dbReference type="SUPFAM" id="SSF46785">
    <property type="entry name" value="Winged helix' DNA-binding domain"/>
    <property type="match status" value="1"/>
</dbReference>
<proteinExistence type="predicted"/>
<dbReference type="Proteomes" id="UP000295008">
    <property type="component" value="Unassembled WGS sequence"/>
</dbReference>
<comment type="caution">
    <text evidence="6">The sequence shown here is derived from an EMBL/GenBank/DDBJ whole genome shotgun (WGS) entry which is preliminary data.</text>
</comment>
<evidence type="ECO:0000256" key="1">
    <source>
        <dbReference type="ARBA" id="ARBA00023015"/>
    </source>
</evidence>
<dbReference type="GO" id="GO:0003677">
    <property type="term" value="F:DNA binding"/>
    <property type="evidence" value="ECO:0007669"/>
    <property type="project" value="UniProtKB-KW"/>
</dbReference>
<dbReference type="RefSeq" id="WP_132012329.1">
    <property type="nucleotide sequence ID" value="NZ_SLUN01000001.1"/>
</dbReference>
<evidence type="ECO:0000313" key="6">
    <source>
        <dbReference type="EMBL" id="TCL76938.1"/>
    </source>
</evidence>
<keyword evidence="2" id="KW-0238">DNA-binding</keyword>
<feature type="domain" description="HTH arsR-type" evidence="5">
    <location>
        <begin position="28"/>
        <end position="121"/>
    </location>
</feature>
<dbReference type="PANTHER" id="PTHR43132:SF6">
    <property type="entry name" value="HTH-TYPE TRANSCRIPTIONAL REPRESSOR CZRA"/>
    <property type="match status" value="1"/>
</dbReference>
<dbReference type="OrthoDB" id="9794330at2"/>
<reference evidence="6 7" key="1">
    <citation type="submission" date="2019-03" db="EMBL/GenBank/DDBJ databases">
        <title>Genomic Encyclopedia of Type Strains, Phase IV (KMG-IV): sequencing the most valuable type-strain genomes for metagenomic binning, comparative biology and taxonomic classification.</title>
        <authorList>
            <person name="Goeker M."/>
        </authorList>
    </citation>
    <scope>NUCLEOTIDE SEQUENCE [LARGE SCALE GENOMIC DNA]</scope>
    <source>
        <strain evidence="6 7">LX-B</strain>
    </source>
</reference>
<name>A0A4R1SBR7_HYDET</name>
<dbReference type="GO" id="GO:0046686">
    <property type="term" value="P:response to cadmium ion"/>
    <property type="evidence" value="ECO:0007669"/>
    <property type="project" value="UniProtKB-KW"/>
</dbReference>
<evidence type="ECO:0000256" key="4">
    <source>
        <dbReference type="ARBA" id="ARBA00043263"/>
    </source>
</evidence>